<proteinExistence type="predicted"/>
<gene>
    <name evidence="1" type="ORF">LPJ66_001338</name>
</gene>
<reference evidence="1" key="1">
    <citation type="submission" date="2022-07" db="EMBL/GenBank/DDBJ databases">
        <title>Phylogenomic reconstructions and comparative analyses of Kickxellomycotina fungi.</title>
        <authorList>
            <person name="Reynolds N.K."/>
            <person name="Stajich J.E."/>
            <person name="Barry K."/>
            <person name="Grigoriev I.V."/>
            <person name="Crous P."/>
            <person name="Smith M.E."/>
        </authorList>
    </citation>
    <scope>NUCLEOTIDE SEQUENCE</scope>
    <source>
        <strain evidence="1">Benny 63K</strain>
    </source>
</reference>
<evidence type="ECO:0000313" key="1">
    <source>
        <dbReference type="EMBL" id="KAJ1900646.1"/>
    </source>
</evidence>
<protein>
    <submittedName>
        <fullName evidence="1">Uncharacterized protein</fullName>
    </submittedName>
</protein>
<name>A0ACC1ITV2_9FUNG</name>
<keyword evidence="2" id="KW-1185">Reference proteome</keyword>
<organism evidence="1 2">
    <name type="scientific">Kickxella alabastrina</name>
    <dbReference type="NCBI Taxonomy" id="61397"/>
    <lineage>
        <taxon>Eukaryota</taxon>
        <taxon>Fungi</taxon>
        <taxon>Fungi incertae sedis</taxon>
        <taxon>Zoopagomycota</taxon>
        <taxon>Kickxellomycotina</taxon>
        <taxon>Kickxellomycetes</taxon>
        <taxon>Kickxellales</taxon>
        <taxon>Kickxellaceae</taxon>
        <taxon>Kickxella</taxon>
    </lineage>
</organism>
<dbReference type="Proteomes" id="UP001150581">
    <property type="component" value="Unassembled WGS sequence"/>
</dbReference>
<dbReference type="EMBL" id="JANBPG010000068">
    <property type="protein sequence ID" value="KAJ1900646.1"/>
    <property type="molecule type" value="Genomic_DNA"/>
</dbReference>
<comment type="caution">
    <text evidence="1">The sequence shown here is derived from an EMBL/GenBank/DDBJ whole genome shotgun (WGS) entry which is preliminary data.</text>
</comment>
<evidence type="ECO:0000313" key="2">
    <source>
        <dbReference type="Proteomes" id="UP001150581"/>
    </source>
</evidence>
<accession>A0ACC1ITV2</accession>
<sequence length="107" mass="12190">MGIPMLGSSPIRGILDDLKSILYVVMDAVRPAGIKRDDVQGFKLLDSPSLTITRWGLIQEDAVLLDKFGVNSITPSLKELIFAMCQFLFELENKIMNHHLWWDKKFV</sequence>